<dbReference type="AlphaFoldDB" id="A0A511V419"/>
<comment type="caution">
    <text evidence="1">The sequence shown here is derived from an EMBL/GenBank/DDBJ whole genome shotgun (WGS) entry which is preliminary data.</text>
</comment>
<sequence>MLLAWQEKEKDIESYLLGRNFLLIQPDRYAVKYTRLRIQGERILQSLQGLYRTLFDKDIPGTEYDYTL</sequence>
<evidence type="ECO:0000313" key="1">
    <source>
        <dbReference type="EMBL" id="GEN32678.1"/>
    </source>
</evidence>
<keyword evidence="2" id="KW-1185">Reference proteome</keyword>
<organism evidence="1 2">
    <name type="scientific">Aneurinibacillus danicus</name>
    <dbReference type="NCBI Taxonomy" id="267746"/>
    <lineage>
        <taxon>Bacteria</taxon>
        <taxon>Bacillati</taxon>
        <taxon>Bacillota</taxon>
        <taxon>Bacilli</taxon>
        <taxon>Bacillales</taxon>
        <taxon>Paenibacillaceae</taxon>
        <taxon>Aneurinibacillus group</taxon>
        <taxon>Aneurinibacillus</taxon>
    </lineage>
</organism>
<accession>A0A511V419</accession>
<proteinExistence type="predicted"/>
<evidence type="ECO:0000313" key="2">
    <source>
        <dbReference type="Proteomes" id="UP000321157"/>
    </source>
</evidence>
<dbReference type="Proteomes" id="UP000321157">
    <property type="component" value="Unassembled WGS sequence"/>
</dbReference>
<dbReference type="EMBL" id="BJXX01000011">
    <property type="protein sequence ID" value="GEN32678.1"/>
    <property type="molecule type" value="Genomic_DNA"/>
</dbReference>
<gene>
    <name evidence="1" type="ORF">ADA01nite_01380</name>
</gene>
<name>A0A511V419_9BACL</name>
<reference evidence="1 2" key="1">
    <citation type="submission" date="2019-07" db="EMBL/GenBank/DDBJ databases">
        <title>Whole genome shotgun sequence of Aneurinibacillus danicus NBRC 102444.</title>
        <authorList>
            <person name="Hosoyama A."/>
            <person name="Uohara A."/>
            <person name="Ohji S."/>
            <person name="Ichikawa N."/>
        </authorList>
    </citation>
    <scope>NUCLEOTIDE SEQUENCE [LARGE SCALE GENOMIC DNA]</scope>
    <source>
        <strain evidence="1 2">NBRC 102444</strain>
    </source>
</reference>
<protein>
    <submittedName>
        <fullName evidence="1">Uncharacterized protein</fullName>
    </submittedName>
</protein>